<gene>
    <name evidence="1" type="ORF">CWR43_30770</name>
</gene>
<reference evidence="1 2" key="1">
    <citation type="submission" date="2017-11" db="EMBL/GenBank/DDBJ databases">
        <authorList>
            <person name="Han C.G."/>
        </authorList>
    </citation>
    <scope>NUCLEOTIDE SEQUENCE [LARGE SCALE GENOMIC DNA]</scope>
    <source>
        <strain evidence="1 2">HCNT1</strain>
    </source>
</reference>
<protein>
    <submittedName>
        <fullName evidence="1">Uncharacterized protein</fullName>
    </submittedName>
</protein>
<accession>A0A2N0D0K6</accession>
<name>A0A2N0D0K6_RHISU</name>
<dbReference type="RefSeq" id="WP_100772938.1">
    <property type="nucleotide sequence ID" value="NZ_PIQN01000026.1"/>
</dbReference>
<proteinExistence type="predicted"/>
<organism evidence="1 2">
    <name type="scientific">Rhizobium sullae</name>
    <name type="common">Rhizobium hedysari</name>
    <dbReference type="NCBI Taxonomy" id="50338"/>
    <lineage>
        <taxon>Bacteria</taxon>
        <taxon>Pseudomonadati</taxon>
        <taxon>Pseudomonadota</taxon>
        <taxon>Alphaproteobacteria</taxon>
        <taxon>Hyphomicrobiales</taxon>
        <taxon>Rhizobiaceae</taxon>
        <taxon>Rhizobium/Agrobacterium group</taxon>
        <taxon>Rhizobium</taxon>
    </lineage>
</organism>
<dbReference type="Proteomes" id="UP000232164">
    <property type="component" value="Unassembled WGS sequence"/>
</dbReference>
<dbReference type="EMBL" id="PIQN01000026">
    <property type="protein sequence ID" value="PKA39651.1"/>
    <property type="molecule type" value="Genomic_DNA"/>
</dbReference>
<sequence>MNFTPAYPDIAAYSGPTQEHLDWLLQAGVPLRALSKPAPIRLAHGYRALDGLFDEDPSGPAWIVFPETHDCIYWQPRSGELASWNGAFALGEEAICNAGTYSLDRCLNIFSNPLDWLRYRRDGIVVLNWRFAFDHLRDAPRIAVAESLLPVFEQHMQPRRMPAVFVLRERKGAAA</sequence>
<reference evidence="1 2" key="2">
    <citation type="submission" date="2017-12" db="EMBL/GenBank/DDBJ databases">
        <title>Genome sequence of Rhizobium sullae HCNT1 isolated from Sulla coronaria nodules and featuring peculiar denitrification phenotypes.</title>
        <authorList>
            <person name="De Diego-Diaz B."/>
            <person name="Treu L."/>
            <person name="Campanaro S."/>
            <person name="Da Silva Duarte V."/>
            <person name="Basaglia M."/>
            <person name="Favaro L."/>
            <person name="Casella S."/>
            <person name="Squartini A."/>
        </authorList>
    </citation>
    <scope>NUCLEOTIDE SEQUENCE [LARGE SCALE GENOMIC DNA]</scope>
    <source>
        <strain evidence="1 2">HCNT1</strain>
    </source>
</reference>
<evidence type="ECO:0000313" key="1">
    <source>
        <dbReference type="EMBL" id="PKA39651.1"/>
    </source>
</evidence>
<comment type="caution">
    <text evidence="1">The sequence shown here is derived from an EMBL/GenBank/DDBJ whole genome shotgun (WGS) entry which is preliminary data.</text>
</comment>
<evidence type="ECO:0000313" key="2">
    <source>
        <dbReference type="Proteomes" id="UP000232164"/>
    </source>
</evidence>
<dbReference type="AlphaFoldDB" id="A0A2N0D0K6"/>